<dbReference type="SUPFAM" id="SSF48208">
    <property type="entry name" value="Six-hairpin glycosidases"/>
    <property type="match status" value="1"/>
</dbReference>
<evidence type="ECO:0000313" key="3">
    <source>
        <dbReference type="EMBL" id="MBD2846620.1"/>
    </source>
</evidence>
<keyword evidence="1" id="KW-0732">Signal</keyword>
<dbReference type="EMBL" id="JACXIZ010000026">
    <property type="protein sequence ID" value="MBD2846620.1"/>
    <property type="molecule type" value="Genomic_DNA"/>
</dbReference>
<accession>A0A927BVQ3</accession>
<evidence type="ECO:0000256" key="1">
    <source>
        <dbReference type="SAM" id="SignalP"/>
    </source>
</evidence>
<dbReference type="Pfam" id="PF03663">
    <property type="entry name" value="Glyco_hydro_76"/>
    <property type="match status" value="1"/>
</dbReference>
<dbReference type="PROSITE" id="PS51175">
    <property type="entry name" value="CBM6"/>
    <property type="match status" value="1"/>
</dbReference>
<reference evidence="3" key="1">
    <citation type="submission" date="2020-09" db="EMBL/GenBank/DDBJ databases">
        <title>A novel bacterium of genus Paenibacillus, isolated from South China Sea.</title>
        <authorList>
            <person name="Huang H."/>
            <person name="Mo K."/>
            <person name="Hu Y."/>
        </authorList>
    </citation>
    <scope>NUCLEOTIDE SEQUENCE</scope>
    <source>
        <strain evidence="3">IB182496</strain>
    </source>
</reference>
<dbReference type="Gene3D" id="1.50.10.20">
    <property type="match status" value="1"/>
</dbReference>
<dbReference type="PANTHER" id="PTHR47791">
    <property type="entry name" value="MEIOTICALLY UP-REGULATED GENE 191 PROTEIN"/>
    <property type="match status" value="1"/>
</dbReference>
<protein>
    <submittedName>
        <fullName evidence="3">Carbohydrate-binding protein</fullName>
    </submittedName>
</protein>
<proteinExistence type="predicted"/>
<dbReference type="Pfam" id="PF03422">
    <property type="entry name" value="CBM_6"/>
    <property type="match status" value="1"/>
</dbReference>
<dbReference type="InterPro" id="IPR008979">
    <property type="entry name" value="Galactose-bd-like_sf"/>
</dbReference>
<dbReference type="InterPro" id="IPR005198">
    <property type="entry name" value="Glyco_hydro_76"/>
</dbReference>
<dbReference type="RefSeq" id="WP_190919192.1">
    <property type="nucleotide sequence ID" value="NZ_JACXIZ010000026.1"/>
</dbReference>
<dbReference type="AlphaFoldDB" id="A0A927BVQ3"/>
<feature type="domain" description="CBM6" evidence="2">
    <location>
        <begin position="389"/>
        <end position="520"/>
    </location>
</feature>
<organism evidence="3 4">
    <name type="scientific">Paenibacillus sabuli</name>
    <dbReference type="NCBI Taxonomy" id="2772509"/>
    <lineage>
        <taxon>Bacteria</taxon>
        <taxon>Bacillati</taxon>
        <taxon>Bacillota</taxon>
        <taxon>Bacilli</taxon>
        <taxon>Bacillales</taxon>
        <taxon>Paenibacillaceae</taxon>
        <taxon>Paenibacillus</taxon>
    </lineage>
</organism>
<dbReference type="InterPro" id="IPR005084">
    <property type="entry name" value="CBM6"/>
</dbReference>
<evidence type="ECO:0000313" key="4">
    <source>
        <dbReference type="Proteomes" id="UP000621560"/>
    </source>
</evidence>
<sequence length="520" mass="56482">MRKWEKSAAAVLAGLLLLSLLAASGGRRAEAFTAANADDAMTDFIDVFYDPAAQYFYTNSDHLIHPEHAHGPDGGLYTDFWWGAQLWETVMDAYERTSDPAYRTLIDDIYAGFNAKYPDMMANAFNDDLGWWALACLRAYELTGTAEYRNRGSFLFDRIDEEWDTSYYGGGIWWRRDAHDPTVSANAQKNVATNAPLVMTAVKLYQATGDSAYLTSATQIYTWVKTKLVSGSKVNDHLEGTGAGTVVDWDFTYNYGNYLGAAVSLYEATGNSAYLSDANTAATYAVNNLVSAQTLLYEGENDGAGFKMIFARNLNRLRVIGGQSQYLNFLQQNATQAWNHRRTSDGIIGSDWLRPTGSSYVQSLAAAAGASILQLTPPDNYTGYIAGNGAYEAENARRTLVSGGGMINESTQGGYTGRGYVAGWNTSGTSLDFYVNQNSAGTRTITFRYAAGAGDASRYVRVNGAYVANNLVFGSTAGWGSWNTVSLTVPLNAGSNTIQLGYDSTRGNGNFLNVDILSGL</sequence>
<feature type="signal peptide" evidence="1">
    <location>
        <begin position="1"/>
        <end position="22"/>
    </location>
</feature>
<dbReference type="PANTHER" id="PTHR47791:SF3">
    <property type="entry name" value="MEIOTICALLY UP-REGULATED GENE 191 PROTEIN"/>
    <property type="match status" value="1"/>
</dbReference>
<name>A0A927BVQ3_9BACL</name>
<feature type="chain" id="PRO_5039218724" evidence="1">
    <location>
        <begin position="23"/>
        <end position="520"/>
    </location>
</feature>
<dbReference type="InterPro" id="IPR008928">
    <property type="entry name" value="6-hairpin_glycosidase_sf"/>
</dbReference>
<dbReference type="GO" id="GO:0030246">
    <property type="term" value="F:carbohydrate binding"/>
    <property type="evidence" value="ECO:0007669"/>
    <property type="project" value="InterPro"/>
</dbReference>
<keyword evidence="4" id="KW-1185">Reference proteome</keyword>
<comment type="caution">
    <text evidence="3">The sequence shown here is derived from an EMBL/GenBank/DDBJ whole genome shotgun (WGS) entry which is preliminary data.</text>
</comment>
<dbReference type="SUPFAM" id="SSF49785">
    <property type="entry name" value="Galactose-binding domain-like"/>
    <property type="match status" value="1"/>
</dbReference>
<evidence type="ECO:0000259" key="2">
    <source>
        <dbReference type="PROSITE" id="PS51175"/>
    </source>
</evidence>
<dbReference type="InterPro" id="IPR053169">
    <property type="entry name" value="MUG_Protein"/>
</dbReference>
<dbReference type="Gene3D" id="2.60.120.260">
    <property type="entry name" value="Galactose-binding domain-like"/>
    <property type="match status" value="1"/>
</dbReference>
<dbReference type="GO" id="GO:0005975">
    <property type="term" value="P:carbohydrate metabolic process"/>
    <property type="evidence" value="ECO:0007669"/>
    <property type="project" value="InterPro"/>
</dbReference>
<dbReference type="Proteomes" id="UP000621560">
    <property type="component" value="Unassembled WGS sequence"/>
</dbReference>
<gene>
    <name evidence="3" type="ORF">IDH44_15580</name>
</gene>